<sequence>MEQKYRKRFSDAEKVVILRIAPSDRLEGRQQEIWDARDGKLEAARAARAMRRKSSNTTLQSTFPDPENQGKSQE</sequence>
<name>A0ABQ0C7U6_9PROT</name>
<reference evidence="2 3" key="1">
    <citation type="submission" date="2024-05" db="EMBL/GenBank/DDBJ databases">
        <authorList>
            <consortium name="Candidatus Magnetaquicoccaceae bacterium FCR-1 genome sequencing consortium"/>
            <person name="Shimoshige H."/>
            <person name="Shimamura S."/>
            <person name="Taoka A."/>
            <person name="Kobayashi H."/>
            <person name="Maekawa T."/>
        </authorList>
    </citation>
    <scope>NUCLEOTIDE SEQUENCE [LARGE SCALE GENOMIC DNA]</scope>
    <source>
        <strain evidence="2 3">FCR-1</strain>
    </source>
</reference>
<protein>
    <recommendedName>
        <fullName evidence="4">Transposase</fullName>
    </recommendedName>
</protein>
<dbReference type="EMBL" id="BAAFGK010000004">
    <property type="protein sequence ID" value="GAB0056956.1"/>
    <property type="molecule type" value="Genomic_DNA"/>
</dbReference>
<dbReference type="RefSeq" id="WP_420904671.1">
    <property type="nucleotide sequence ID" value="NZ_BAAFGK010000004.1"/>
</dbReference>
<gene>
    <name evidence="2" type="ORF">SIID45300_01274</name>
</gene>
<organism evidence="2 3">
    <name type="scientific">Candidatus Magnetaquiglobus chichijimensis</name>
    <dbReference type="NCBI Taxonomy" id="3141448"/>
    <lineage>
        <taxon>Bacteria</taxon>
        <taxon>Pseudomonadati</taxon>
        <taxon>Pseudomonadota</taxon>
        <taxon>Magnetococcia</taxon>
        <taxon>Magnetococcales</taxon>
        <taxon>Candidatus Magnetaquicoccaceae</taxon>
        <taxon>Candidatus Magnetaquiglobus</taxon>
    </lineage>
</organism>
<accession>A0ABQ0C7U6</accession>
<evidence type="ECO:0000256" key="1">
    <source>
        <dbReference type="SAM" id="MobiDB-lite"/>
    </source>
</evidence>
<feature type="compositionally biased region" description="Polar residues" evidence="1">
    <location>
        <begin position="55"/>
        <end position="74"/>
    </location>
</feature>
<reference evidence="2 3" key="2">
    <citation type="submission" date="2024-09" db="EMBL/GenBank/DDBJ databases">
        <title>Draft genome sequence of Candidatus Magnetaquicoccaceae bacterium FCR-1.</title>
        <authorList>
            <person name="Shimoshige H."/>
            <person name="Shimamura S."/>
            <person name="Taoka A."/>
            <person name="Kobayashi H."/>
            <person name="Maekawa T."/>
        </authorList>
    </citation>
    <scope>NUCLEOTIDE SEQUENCE [LARGE SCALE GENOMIC DNA]</scope>
    <source>
        <strain evidence="2 3">FCR-1</strain>
    </source>
</reference>
<evidence type="ECO:0008006" key="4">
    <source>
        <dbReference type="Google" id="ProtNLM"/>
    </source>
</evidence>
<proteinExistence type="predicted"/>
<comment type="caution">
    <text evidence="2">The sequence shown here is derived from an EMBL/GenBank/DDBJ whole genome shotgun (WGS) entry which is preliminary data.</text>
</comment>
<evidence type="ECO:0000313" key="3">
    <source>
        <dbReference type="Proteomes" id="UP001628193"/>
    </source>
</evidence>
<evidence type="ECO:0000313" key="2">
    <source>
        <dbReference type="EMBL" id="GAB0056956.1"/>
    </source>
</evidence>
<dbReference type="Proteomes" id="UP001628193">
    <property type="component" value="Unassembled WGS sequence"/>
</dbReference>
<feature type="region of interest" description="Disordered" evidence="1">
    <location>
        <begin position="45"/>
        <end position="74"/>
    </location>
</feature>
<keyword evidence="3" id="KW-1185">Reference proteome</keyword>